<organism evidence="3 4">
    <name type="scientific">Eumeta variegata</name>
    <name type="common">Bagworm moth</name>
    <name type="synonym">Eumeta japonica</name>
    <dbReference type="NCBI Taxonomy" id="151549"/>
    <lineage>
        <taxon>Eukaryota</taxon>
        <taxon>Metazoa</taxon>
        <taxon>Ecdysozoa</taxon>
        <taxon>Arthropoda</taxon>
        <taxon>Hexapoda</taxon>
        <taxon>Insecta</taxon>
        <taxon>Pterygota</taxon>
        <taxon>Neoptera</taxon>
        <taxon>Endopterygota</taxon>
        <taxon>Lepidoptera</taxon>
        <taxon>Glossata</taxon>
        <taxon>Ditrysia</taxon>
        <taxon>Tineoidea</taxon>
        <taxon>Psychidae</taxon>
        <taxon>Oiketicinae</taxon>
        <taxon>Eumeta</taxon>
    </lineage>
</organism>
<evidence type="ECO:0000313" key="4">
    <source>
        <dbReference type="Proteomes" id="UP000299102"/>
    </source>
</evidence>
<gene>
    <name evidence="3" type="ORF">EVAR_86466_1</name>
</gene>
<sequence>MVTQKKPLLTRLNGLRRILILFAVCIHCCLAGESYTIPIEGYETKLQVLGQHVDIPETPVKVIKITKTIAVKIPVPYPVKVKEKVPYPVHVAKPYPVPVPQIIKVPHIVKVPQKSGHDGGWHGGADEGTGNSGDFGGNSPGSYTHEGNTGFGGHSGQDFSRAYQVHEQDPASGSGQDYSGHSDSYDGGPVSNNRVGNDDHYGEDSFPGVDNSQQPVGSSDFNLESKNYDDALKSYFNKQPSHPNSGLDNHQVYNVETANIDHVHYGQK</sequence>
<feature type="compositionally biased region" description="Gly residues" evidence="1">
    <location>
        <begin position="121"/>
        <end position="139"/>
    </location>
</feature>
<keyword evidence="4" id="KW-1185">Reference proteome</keyword>
<feature type="compositionally biased region" description="Polar residues" evidence="1">
    <location>
        <begin position="171"/>
        <end position="182"/>
    </location>
</feature>
<name>A0A4C1VP56_EUMVA</name>
<dbReference type="OrthoDB" id="429520at2759"/>
<dbReference type="STRING" id="151549.A0A4C1VP56"/>
<evidence type="ECO:0000256" key="2">
    <source>
        <dbReference type="SAM" id="SignalP"/>
    </source>
</evidence>
<dbReference type="AlphaFoldDB" id="A0A4C1VP56"/>
<feature type="region of interest" description="Disordered" evidence="1">
    <location>
        <begin position="113"/>
        <end position="225"/>
    </location>
</feature>
<dbReference type="Proteomes" id="UP000299102">
    <property type="component" value="Unassembled WGS sequence"/>
</dbReference>
<feature type="compositionally biased region" description="Polar residues" evidence="1">
    <location>
        <begin position="210"/>
        <end position="225"/>
    </location>
</feature>
<feature type="signal peptide" evidence="2">
    <location>
        <begin position="1"/>
        <end position="31"/>
    </location>
</feature>
<dbReference type="EMBL" id="BGZK01000380">
    <property type="protein sequence ID" value="GBP40320.1"/>
    <property type="molecule type" value="Genomic_DNA"/>
</dbReference>
<protein>
    <submittedName>
        <fullName evidence="3">Uncharacterized protein</fullName>
    </submittedName>
</protein>
<accession>A0A4C1VP56</accession>
<reference evidence="3 4" key="1">
    <citation type="journal article" date="2019" name="Commun. Biol.">
        <title>The bagworm genome reveals a unique fibroin gene that provides high tensile strength.</title>
        <authorList>
            <person name="Kono N."/>
            <person name="Nakamura H."/>
            <person name="Ohtoshi R."/>
            <person name="Tomita M."/>
            <person name="Numata K."/>
            <person name="Arakawa K."/>
        </authorList>
    </citation>
    <scope>NUCLEOTIDE SEQUENCE [LARGE SCALE GENOMIC DNA]</scope>
</reference>
<keyword evidence="2" id="KW-0732">Signal</keyword>
<proteinExistence type="predicted"/>
<feature type="chain" id="PRO_5020037161" evidence="2">
    <location>
        <begin position="32"/>
        <end position="268"/>
    </location>
</feature>
<evidence type="ECO:0000313" key="3">
    <source>
        <dbReference type="EMBL" id="GBP40320.1"/>
    </source>
</evidence>
<evidence type="ECO:0000256" key="1">
    <source>
        <dbReference type="SAM" id="MobiDB-lite"/>
    </source>
</evidence>
<comment type="caution">
    <text evidence="3">The sequence shown here is derived from an EMBL/GenBank/DDBJ whole genome shotgun (WGS) entry which is preliminary data.</text>
</comment>